<organism evidence="2">
    <name type="scientific">Arabidopsis lyrata subsp. lyrata</name>
    <name type="common">Lyre-leaved rock-cress</name>
    <dbReference type="NCBI Taxonomy" id="81972"/>
    <lineage>
        <taxon>Eukaryota</taxon>
        <taxon>Viridiplantae</taxon>
        <taxon>Streptophyta</taxon>
        <taxon>Embryophyta</taxon>
        <taxon>Tracheophyta</taxon>
        <taxon>Spermatophyta</taxon>
        <taxon>Magnoliopsida</taxon>
        <taxon>eudicotyledons</taxon>
        <taxon>Gunneridae</taxon>
        <taxon>Pentapetalae</taxon>
        <taxon>rosids</taxon>
        <taxon>malvids</taxon>
        <taxon>Brassicales</taxon>
        <taxon>Brassicaceae</taxon>
        <taxon>Camelineae</taxon>
        <taxon>Arabidopsis</taxon>
    </lineage>
</organism>
<reference evidence="2" key="1">
    <citation type="journal article" date="2011" name="Nat. Genet.">
        <title>The Arabidopsis lyrata genome sequence and the basis of rapid genome size change.</title>
        <authorList>
            <person name="Hu T.T."/>
            <person name="Pattyn P."/>
            <person name="Bakker E.G."/>
            <person name="Cao J."/>
            <person name="Cheng J.-F."/>
            <person name="Clark R.M."/>
            <person name="Fahlgren N."/>
            <person name="Fawcett J.A."/>
            <person name="Grimwood J."/>
            <person name="Gundlach H."/>
            <person name="Haberer G."/>
            <person name="Hollister J.D."/>
            <person name="Ossowski S."/>
            <person name="Ottilar R.P."/>
            <person name="Salamov A.A."/>
            <person name="Schneeberger K."/>
            <person name="Spannagl M."/>
            <person name="Wang X."/>
            <person name="Yang L."/>
            <person name="Nasrallah M.E."/>
            <person name="Bergelson J."/>
            <person name="Carrington J.C."/>
            <person name="Gaut B.S."/>
            <person name="Schmutz J."/>
            <person name="Mayer K.F.X."/>
            <person name="Van de Peer Y."/>
            <person name="Grigoriev I.V."/>
            <person name="Nordborg M."/>
            <person name="Weigel D."/>
            <person name="Guo Y.-L."/>
        </authorList>
    </citation>
    <scope>NUCLEOTIDE SEQUENCE [LARGE SCALE GENOMIC DNA]</scope>
    <source>
        <strain evidence="2">cv. MN47</strain>
    </source>
</reference>
<dbReference type="EMBL" id="GL348715">
    <property type="protein sequence ID" value="EFH61897.1"/>
    <property type="molecule type" value="Genomic_DNA"/>
</dbReference>
<protein>
    <submittedName>
        <fullName evidence="1">Predicted protein</fullName>
    </submittedName>
</protein>
<sequence length="70" mass="7942">MADLNNYKGKFAEALLIPEHSRRLSTLVTSATAKELEMTVLELKMFNLHAIVGHEFGSEFFKNLSLIVLY</sequence>
<accession>D7L519</accession>
<evidence type="ECO:0000313" key="1">
    <source>
        <dbReference type="EMBL" id="EFH61897.1"/>
    </source>
</evidence>
<dbReference type="Gramene" id="scaffold_302979.1">
    <property type="protein sequence ID" value="scaffold_302979.1"/>
    <property type="gene ID" value="scaffold_302979.1"/>
</dbReference>
<keyword evidence="2" id="KW-1185">Reference proteome</keyword>
<proteinExistence type="predicted"/>
<gene>
    <name evidence="1" type="ORF">ARALYDRAFT_899009</name>
</gene>
<name>D7L519_ARALL</name>
<dbReference type="AlphaFoldDB" id="D7L519"/>
<dbReference type="Proteomes" id="UP000008694">
    <property type="component" value="Unassembled WGS sequence"/>
</dbReference>
<dbReference type="HOGENOM" id="CLU_2761222_0_0_1"/>
<evidence type="ECO:0000313" key="2">
    <source>
        <dbReference type="Proteomes" id="UP000008694"/>
    </source>
</evidence>